<evidence type="ECO:0000256" key="6">
    <source>
        <dbReference type="ARBA" id="ARBA00023136"/>
    </source>
</evidence>
<dbReference type="InterPro" id="IPR011701">
    <property type="entry name" value="MFS"/>
</dbReference>
<dbReference type="PROSITE" id="PS50850">
    <property type="entry name" value="MFS"/>
    <property type="match status" value="1"/>
</dbReference>
<keyword evidence="10" id="KW-1185">Reference proteome</keyword>
<comment type="caution">
    <text evidence="9">The sequence shown here is derived from an EMBL/GenBank/DDBJ whole genome shotgun (WGS) entry which is preliminary data.</text>
</comment>
<dbReference type="EMBL" id="RZNH01000053">
    <property type="protein sequence ID" value="NOU62125.1"/>
    <property type="molecule type" value="Genomic_DNA"/>
</dbReference>
<feature type="transmembrane region" description="Helical" evidence="7">
    <location>
        <begin position="264"/>
        <end position="280"/>
    </location>
</feature>
<gene>
    <name evidence="9" type="ORF">ELS83_20190</name>
</gene>
<dbReference type="SUPFAM" id="SSF103473">
    <property type="entry name" value="MFS general substrate transporter"/>
    <property type="match status" value="1"/>
</dbReference>
<evidence type="ECO:0000256" key="3">
    <source>
        <dbReference type="ARBA" id="ARBA00022475"/>
    </source>
</evidence>
<keyword evidence="6 7" id="KW-0472">Membrane</keyword>
<feature type="transmembrane region" description="Helical" evidence="7">
    <location>
        <begin position="139"/>
        <end position="164"/>
    </location>
</feature>
<feature type="transmembrane region" description="Helical" evidence="7">
    <location>
        <begin position="430"/>
        <end position="453"/>
    </location>
</feature>
<dbReference type="NCBIfam" id="TIGR00711">
    <property type="entry name" value="efflux_EmrB"/>
    <property type="match status" value="1"/>
</dbReference>
<dbReference type="Gene3D" id="1.20.1250.20">
    <property type="entry name" value="MFS general substrate transporter like domains"/>
    <property type="match status" value="1"/>
</dbReference>
<feature type="transmembrane region" description="Helical" evidence="7">
    <location>
        <begin position="391"/>
        <end position="409"/>
    </location>
</feature>
<evidence type="ECO:0000256" key="1">
    <source>
        <dbReference type="ARBA" id="ARBA00004651"/>
    </source>
</evidence>
<reference evidence="9 10" key="1">
    <citation type="submission" date="2018-12" db="EMBL/GenBank/DDBJ databases">
        <title>Marinifilum JC070 sp. nov., a marine bacterium isolated from Yongle Blue Hole in the South China Sea.</title>
        <authorList>
            <person name="Fu T."/>
        </authorList>
    </citation>
    <scope>NUCLEOTIDE SEQUENCE [LARGE SCALE GENOMIC DNA]</scope>
    <source>
        <strain evidence="9 10">JC070</strain>
    </source>
</reference>
<feature type="transmembrane region" description="Helical" evidence="7">
    <location>
        <begin position="301"/>
        <end position="326"/>
    </location>
</feature>
<dbReference type="RefSeq" id="WP_171597386.1">
    <property type="nucleotide sequence ID" value="NZ_RZNH01000053.1"/>
</dbReference>
<dbReference type="PRINTS" id="PR01036">
    <property type="entry name" value="TCRTETB"/>
</dbReference>
<dbReference type="Pfam" id="PF07690">
    <property type="entry name" value="MFS_1"/>
    <property type="match status" value="1"/>
</dbReference>
<evidence type="ECO:0000313" key="10">
    <source>
        <dbReference type="Proteomes" id="UP000732105"/>
    </source>
</evidence>
<evidence type="ECO:0000259" key="8">
    <source>
        <dbReference type="PROSITE" id="PS50850"/>
    </source>
</evidence>
<dbReference type="PANTHER" id="PTHR42718:SF43">
    <property type="entry name" value="LINCOMYCIN RESISTANCE PROTEIN LMRB"/>
    <property type="match status" value="1"/>
</dbReference>
<organism evidence="9 10">
    <name type="scientific">Marinifilum caeruleilacunae</name>
    <dbReference type="NCBI Taxonomy" id="2499076"/>
    <lineage>
        <taxon>Bacteria</taxon>
        <taxon>Pseudomonadati</taxon>
        <taxon>Bacteroidota</taxon>
        <taxon>Bacteroidia</taxon>
        <taxon>Marinilabiliales</taxon>
        <taxon>Marinifilaceae</taxon>
    </lineage>
</organism>
<accession>A0ABX1X178</accession>
<dbReference type="InterPro" id="IPR020846">
    <property type="entry name" value="MFS_dom"/>
</dbReference>
<feature type="transmembrane region" description="Helical" evidence="7">
    <location>
        <begin position="200"/>
        <end position="223"/>
    </location>
</feature>
<dbReference type="Gene3D" id="1.20.1720.10">
    <property type="entry name" value="Multidrug resistance protein D"/>
    <property type="match status" value="1"/>
</dbReference>
<evidence type="ECO:0000256" key="4">
    <source>
        <dbReference type="ARBA" id="ARBA00022692"/>
    </source>
</evidence>
<feature type="transmembrane region" description="Helical" evidence="7">
    <location>
        <begin position="46"/>
        <end position="66"/>
    </location>
</feature>
<dbReference type="InterPro" id="IPR004638">
    <property type="entry name" value="EmrB-like"/>
</dbReference>
<name>A0ABX1X178_9BACT</name>
<feature type="transmembrane region" description="Helical" evidence="7">
    <location>
        <begin position="473"/>
        <end position="499"/>
    </location>
</feature>
<sequence>MKTQETLENDTMIVSVNKTQVNNSRKKALITETNEKKVEYTAKQRTLIMLPLLMGGFVALVNETLLSVAFPQLMSNLNVSLGTVQWLASGYMLVIGVLLPVVAFLLKSFSTKKLYLTAMTLLSLGALFCGLSQSFNMLLIFRLVQGAGAAVLLPIMLDVIFNIYPPNKRGAAMGISMMIVVFAPAIGPTISGLILEHLNWHWLFFSILPLAIISIIIGSKTLMNVTKLTKPRIDILSVVLSTIGFGGLIYAINSIEGKELTNPQVLISLLLGIVALIFFIKRQFILKQPMLNLRVFSFPMFSLGAFMLFIAFMMPFAVGIILPIYILDVLKLSPIIAGAALLPGSIMNMIITPLSGRIYDKNGARILVIIGFITLTVAMYFLSNISTSESVYWLIAMHICINLGVSMIITPSQTNSLNQLPKKIGSDGIAVLNTIVQIAAAFGSSLFIGIMGTTQEKQLGLLQNPGIAEQQSATTAGISLAFLSALVMASIGLLASFFIKRRINQPKYAKINLN</sequence>
<feature type="transmembrane region" description="Helical" evidence="7">
    <location>
        <begin position="171"/>
        <end position="194"/>
    </location>
</feature>
<evidence type="ECO:0000256" key="7">
    <source>
        <dbReference type="SAM" id="Phobius"/>
    </source>
</evidence>
<dbReference type="InterPro" id="IPR036259">
    <property type="entry name" value="MFS_trans_sf"/>
</dbReference>
<dbReference type="Proteomes" id="UP000732105">
    <property type="component" value="Unassembled WGS sequence"/>
</dbReference>
<evidence type="ECO:0000256" key="2">
    <source>
        <dbReference type="ARBA" id="ARBA00022448"/>
    </source>
</evidence>
<feature type="transmembrane region" description="Helical" evidence="7">
    <location>
        <begin position="235"/>
        <end position="252"/>
    </location>
</feature>
<keyword evidence="2" id="KW-0813">Transport</keyword>
<feature type="domain" description="Major facilitator superfamily (MFS) profile" evidence="8">
    <location>
        <begin position="48"/>
        <end position="504"/>
    </location>
</feature>
<proteinExistence type="predicted"/>
<protein>
    <submittedName>
        <fullName evidence="9">DHA2 family efflux MFS transporter permease subunit</fullName>
    </submittedName>
</protein>
<keyword evidence="4 7" id="KW-0812">Transmembrane</keyword>
<evidence type="ECO:0000313" key="9">
    <source>
        <dbReference type="EMBL" id="NOU62125.1"/>
    </source>
</evidence>
<feature type="transmembrane region" description="Helical" evidence="7">
    <location>
        <begin position="332"/>
        <end position="354"/>
    </location>
</feature>
<feature type="transmembrane region" description="Helical" evidence="7">
    <location>
        <begin position="366"/>
        <end position="385"/>
    </location>
</feature>
<dbReference type="PANTHER" id="PTHR42718">
    <property type="entry name" value="MAJOR FACILITATOR SUPERFAMILY MULTIDRUG TRANSPORTER MFSC"/>
    <property type="match status" value="1"/>
</dbReference>
<comment type="subcellular location">
    <subcellularLocation>
        <location evidence="1">Cell membrane</location>
        <topology evidence="1">Multi-pass membrane protein</topology>
    </subcellularLocation>
</comment>
<keyword evidence="3" id="KW-1003">Cell membrane</keyword>
<keyword evidence="5 7" id="KW-1133">Transmembrane helix</keyword>
<feature type="transmembrane region" description="Helical" evidence="7">
    <location>
        <begin position="86"/>
        <end position="106"/>
    </location>
</feature>
<dbReference type="CDD" id="cd17503">
    <property type="entry name" value="MFS_LmrB_MDR_like"/>
    <property type="match status" value="1"/>
</dbReference>
<evidence type="ECO:0000256" key="5">
    <source>
        <dbReference type="ARBA" id="ARBA00022989"/>
    </source>
</evidence>
<feature type="transmembrane region" description="Helical" evidence="7">
    <location>
        <begin position="113"/>
        <end position="133"/>
    </location>
</feature>